<comment type="cofactor">
    <cofactor evidence="3">
        <name>Zn(2+)</name>
        <dbReference type="ChEBI" id="CHEBI:29105"/>
    </cofactor>
</comment>
<dbReference type="Gene3D" id="2.60.120.380">
    <property type="match status" value="2"/>
</dbReference>
<dbReference type="EC" id="3.4.24.3" evidence="5"/>
<evidence type="ECO:0000313" key="24">
    <source>
        <dbReference type="Proteomes" id="UP000280586"/>
    </source>
</evidence>
<evidence type="ECO:0000256" key="18">
    <source>
        <dbReference type="PIRSR" id="PIRSR602169-1"/>
    </source>
</evidence>
<keyword evidence="13" id="KW-0843">Virulence</keyword>
<dbReference type="InterPro" id="IPR041379">
    <property type="entry name" value="ColG_subdomain"/>
</dbReference>
<feature type="domain" description="Peptidase C-terminal archaeal/bacterial" evidence="20">
    <location>
        <begin position="887"/>
        <end position="952"/>
    </location>
</feature>
<comment type="subcellular location">
    <subcellularLocation>
        <location evidence="4">Secreted</location>
    </subcellularLocation>
</comment>
<keyword evidence="15" id="KW-0865">Zymogen</keyword>
<dbReference type="Pfam" id="PF18496">
    <property type="entry name" value="ColG_sub"/>
    <property type="match status" value="1"/>
</dbReference>
<feature type="signal peptide" evidence="19">
    <location>
        <begin position="1"/>
        <end position="39"/>
    </location>
</feature>
<dbReference type="Gene3D" id="3.40.30.160">
    <property type="entry name" value="Collagenase ColT, N-terminal domain"/>
    <property type="match status" value="1"/>
</dbReference>
<dbReference type="PRINTS" id="PR00931">
    <property type="entry name" value="MICOLLPTASE"/>
</dbReference>
<keyword evidence="7" id="KW-0645">Protease</keyword>
<protein>
    <recommendedName>
        <fullName evidence="5">microbial collagenase</fullName>
        <ecNumber evidence="5">3.4.24.3</ecNumber>
    </recommendedName>
    <alternativeName>
        <fullName evidence="17">Microbial collagenase</fullName>
    </alternativeName>
</protein>
<evidence type="ECO:0000256" key="1">
    <source>
        <dbReference type="ARBA" id="ARBA00000424"/>
    </source>
</evidence>
<dbReference type="InterPro" id="IPR002169">
    <property type="entry name" value="Peptidase_M9A/M9B"/>
</dbReference>
<dbReference type="GO" id="GO:0005576">
    <property type="term" value="C:extracellular region"/>
    <property type="evidence" value="ECO:0007669"/>
    <property type="project" value="UniProtKB-SubCell"/>
</dbReference>
<feature type="chain" id="PRO_5040458742" description="microbial collagenase" evidence="19">
    <location>
        <begin position="40"/>
        <end position="969"/>
    </location>
</feature>
<dbReference type="GO" id="GO:0006508">
    <property type="term" value="P:proteolysis"/>
    <property type="evidence" value="ECO:0007669"/>
    <property type="project" value="UniProtKB-KW"/>
</dbReference>
<dbReference type="Gene3D" id="1.10.390.20">
    <property type="match status" value="1"/>
</dbReference>
<dbReference type="Pfam" id="PF04151">
    <property type="entry name" value="PPC"/>
    <property type="match status" value="1"/>
</dbReference>
<dbReference type="EMBL" id="CP023671">
    <property type="protein sequence ID" value="AYE33272.1"/>
    <property type="molecule type" value="Genomic_DNA"/>
</dbReference>
<comment type="similarity">
    <text evidence="16">Belongs to the peptidase M9B family. Collagenase subfamily.</text>
</comment>
<evidence type="ECO:0000259" key="20">
    <source>
        <dbReference type="Pfam" id="PF04151"/>
    </source>
</evidence>
<proteinExistence type="inferred from homology"/>
<keyword evidence="11" id="KW-0862">Zinc</keyword>
<dbReference type="Pfam" id="PF01752">
    <property type="entry name" value="Peptidase_M9"/>
    <property type="match status" value="1"/>
</dbReference>
<gene>
    <name evidence="23" type="ORF">CP523_01745</name>
</gene>
<organism evidence="23 24">
    <name type="scientific">Clostridium septicum</name>
    <dbReference type="NCBI Taxonomy" id="1504"/>
    <lineage>
        <taxon>Bacteria</taxon>
        <taxon>Bacillati</taxon>
        <taxon>Bacillota</taxon>
        <taxon>Clostridia</taxon>
        <taxon>Eubacteriales</taxon>
        <taxon>Clostridiaceae</taxon>
        <taxon>Clostridium</taxon>
    </lineage>
</organism>
<evidence type="ECO:0000256" key="19">
    <source>
        <dbReference type="SAM" id="SignalP"/>
    </source>
</evidence>
<feature type="domain" description="Collagenase ColG-like catalytic helper subdomain" evidence="22">
    <location>
        <begin position="613"/>
        <end position="728"/>
    </location>
</feature>
<dbReference type="InterPro" id="IPR007280">
    <property type="entry name" value="Peptidase_C_arc/bac"/>
</dbReference>
<dbReference type="SUPFAM" id="SSF89260">
    <property type="entry name" value="Collagen-binding domain"/>
    <property type="match status" value="2"/>
</dbReference>
<dbReference type="GO" id="GO:0008270">
    <property type="term" value="F:zinc ion binding"/>
    <property type="evidence" value="ECO:0007669"/>
    <property type="project" value="InterPro"/>
</dbReference>
<evidence type="ECO:0000256" key="15">
    <source>
        <dbReference type="ARBA" id="ARBA00023145"/>
    </source>
</evidence>
<evidence type="ECO:0000256" key="16">
    <source>
        <dbReference type="ARBA" id="ARBA00034318"/>
    </source>
</evidence>
<evidence type="ECO:0000256" key="11">
    <source>
        <dbReference type="ARBA" id="ARBA00022833"/>
    </source>
</evidence>
<dbReference type="InterPro" id="IPR013661">
    <property type="entry name" value="Peptidase_M9_N_dom"/>
</dbReference>
<evidence type="ECO:0000256" key="8">
    <source>
        <dbReference type="ARBA" id="ARBA00022723"/>
    </source>
</evidence>
<keyword evidence="9 19" id="KW-0732">Signal</keyword>
<dbReference type="Gene3D" id="3.30.980.50">
    <property type="match status" value="1"/>
</dbReference>
<evidence type="ECO:0000256" key="5">
    <source>
        <dbReference type="ARBA" id="ARBA00012653"/>
    </source>
</evidence>
<reference evidence="23 24" key="1">
    <citation type="submission" date="2017-09" db="EMBL/GenBank/DDBJ databases">
        <authorList>
            <person name="Thomas P."/>
            <person name="Seyboldt C."/>
        </authorList>
    </citation>
    <scope>NUCLEOTIDE SEQUENCE [LARGE SCALE GENOMIC DNA]</scope>
    <source>
        <strain evidence="23 24">DSM 7534</strain>
    </source>
</reference>
<evidence type="ECO:0000259" key="22">
    <source>
        <dbReference type="Pfam" id="PF18496"/>
    </source>
</evidence>
<evidence type="ECO:0000256" key="17">
    <source>
        <dbReference type="ARBA" id="ARBA00034362"/>
    </source>
</evidence>
<comment type="catalytic activity">
    <reaction evidence="1">
        <text>Digestion of native collagen in the triple helical region at Xaa-|-Gly bonds. With synthetic peptides, a preference is shown for Gly at P3 and P1', Pro and Ala at P2 and P2', and hydroxyproline, Ala or Arg at P3'.</text>
        <dbReference type="EC" id="3.4.24.3"/>
    </reaction>
</comment>
<keyword evidence="10" id="KW-0378">Hydrolase</keyword>
<evidence type="ECO:0000256" key="2">
    <source>
        <dbReference type="ARBA" id="ARBA00001913"/>
    </source>
</evidence>
<comment type="cofactor">
    <cofactor evidence="2">
        <name>Ca(2+)</name>
        <dbReference type="ChEBI" id="CHEBI:29108"/>
    </cofactor>
</comment>
<sequence length="969" mass="111395">MHMDAKLQRMKKEKILRKGGATLALMAFLSANSSIPVLAVSNVPNGALSQQDIQNYEISYLNTLSYDKLVSVIENSNLGDIRGLFDFNKDTYKFYNDRNRIEALINALEKSGNEFTKEDEKGIAELSEVLRAGFYLGFYNKELSYLNDLDYKNKCLPALKAIENNENFGVGTVEQNKVVRALGTFIGNASADNEVINNTAKVLRDVRENFDTYKDDYYKLASAYELVKGIEYHTSTILAATEGKKAENTQFYGNIDSFIEEVENLCLLGNNVEEKNEYIINNAIFFTGKLSKFREDKRCSQKALTDAMKLYPYFSYQYVEAAIALINNFNGEDFDGNILKMADIKEEGKNKYLPKTYTFDDGKFIVKAGDKVSEEKIQRLYWAAKEVQAQYMRMVQNDKPLDEGHPDDILNVVIYNSPKEYKLNEKFYGLSVDNGGIYMEGMGTFFTYERTEEESIYTLEELFRHEFTHYLQGRYVVPGVWGRGDFYKDNSLTWYEEGTAEFFAGSTRTEGIKPRKSIVKNIAYDENNRMDLNSLLHVGYGDWSFYYYGFAFSNYMYNHNIDMFKNITNNIKANNVQGYKDYIESLSSNADLNRGYQNNMNNLLNDLDKLNVPLVSDDYIKEHSYKDSKEVYDEIEKTANLKDIKVNETSSQFFKTFDLRGNFTGNRSNGESSDWNEMNEKLNEVLKELSNKEWDGYKTFTAYFTNYRVNDDGNYEYDVVIHGVLTDEIKNHNNEDNANDSEDKVVQGDKNINVDEPITTNVSGKNHRETFNFDVNKTGDVNIRLDNPNKLGLTWILCKEGTLDAIAYPKIDETTLEGKAHLEPGKYSITVYKYNGEDEKGDYTLTLTGDINDTIVKETGNNHTYETAMNMDNINKVVGSFDKDNNTNIYEINLDKETELNIVLENNENLEINWLLYSADNLESYIDYAKRENGNLQSNYVAKPGKYYISVYNYNNNSNGSYKLNINKN</sequence>
<evidence type="ECO:0000256" key="9">
    <source>
        <dbReference type="ARBA" id="ARBA00022729"/>
    </source>
</evidence>
<feature type="active site" evidence="18">
    <location>
        <position position="466"/>
    </location>
</feature>
<accession>A0A9N7PKX8</accession>
<dbReference type="AlphaFoldDB" id="A0A9N7PKX8"/>
<evidence type="ECO:0000256" key="10">
    <source>
        <dbReference type="ARBA" id="ARBA00022801"/>
    </source>
</evidence>
<keyword evidence="12" id="KW-0106">Calcium</keyword>
<keyword evidence="14" id="KW-0482">Metalloprotease</keyword>
<keyword evidence="8" id="KW-0479">Metal-binding</keyword>
<evidence type="ECO:0000256" key="14">
    <source>
        <dbReference type="ARBA" id="ARBA00023049"/>
    </source>
</evidence>
<dbReference type="Pfam" id="PF08453">
    <property type="entry name" value="Peptidase_M9_N"/>
    <property type="match status" value="1"/>
</dbReference>
<dbReference type="PANTHER" id="PTHR13062">
    <property type="entry name" value="COLLAGENASE"/>
    <property type="match status" value="1"/>
</dbReference>
<dbReference type="Proteomes" id="UP000280586">
    <property type="component" value="Chromosome"/>
</dbReference>
<evidence type="ECO:0000256" key="12">
    <source>
        <dbReference type="ARBA" id="ARBA00022837"/>
    </source>
</evidence>
<evidence type="ECO:0000256" key="4">
    <source>
        <dbReference type="ARBA" id="ARBA00004613"/>
    </source>
</evidence>
<name>A0A9N7PKX8_CLOSE</name>
<evidence type="ECO:0000259" key="21">
    <source>
        <dbReference type="Pfam" id="PF08453"/>
    </source>
</evidence>
<feature type="domain" description="Peptidase M9 collagenase N-terminal" evidence="21">
    <location>
        <begin position="56"/>
        <end position="235"/>
    </location>
</feature>
<dbReference type="GO" id="GO:0004222">
    <property type="term" value="F:metalloendopeptidase activity"/>
    <property type="evidence" value="ECO:0007669"/>
    <property type="project" value="UniProtKB-EC"/>
</dbReference>
<evidence type="ECO:0000256" key="13">
    <source>
        <dbReference type="ARBA" id="ARBA00023026"/>
    </source>
</evidence>
<dbReference type="PANTHER" id="PTHR13062:SF9">
    <property type="entry name" value="MICROBIAL COLLAGENASE"/>
    <property type="match status" value="1"/>
</dbReference>
<evidence type="ECO:0000256" key="7">
    <source>
        <dbReference type="ARBA" id="ARBA00022670"/>
    </source>
</evidence>
<evidence type="ECO:0000256" key="3">
    <source>
        <dbReference type="ARBA" id="ARBA00001947"/>
    </source>
</evidence>
<evidence type="ECO:0000313" key="23">
    <source>
        <dbReference type="EMBL" id="AYE33272.1"/>
    </source>
</evidence>
<dbReference type="KEGG" id="csep:CP523_01745"/>
<dbReference type="OrthoDB" id="9798386at2"/>
<keyword evidence="6" id="KW-0964">Secreted</keyword>
<evidence type="ECO:0000256" key="6">
    <source>
        <dbReference type="ARBA" id="ARBA00022525"/>
    </source>
</evidence>